<evidence type="ECO:0000259" key="1">
    <source>
        <dbReference type="PROSITE" id="PS51747"/>
    </source>
</evidence>
<protein>
    <recommendedName>
        <fullName evidence="1">CMP/dCMP-type deaminase domain-containing protein</fullName>
    </recommendedName>
</protein>
<dbReference type="AlphaFoldDB" id="A0A1G2QHG0"/>
<gene>
    <name evidence="2" type="ORF">A2589_00035</name>
</gene>
<dbReference type="Gene3D" id="3.40.140.10">
    <property type="entry name" value="Cytidine Deaminase, domain 2"/>
    <property type="match status" value="1"/>
</dbReference>
<evidence type="ECO:0000313" key="3">
    <source>
        <dbReference type="Proteomes" id="UP000177838"/>
    </source>
</evidence>
<dbReference type="STRING" id="1802439.A2589_00035"/>
<evidence type="ECO:0000313" key="2">
    <source>
        <dbReference type="EMBL" id="OHA60064.1"/>
    </source>
</evidence>
<reference evidence="2 3" key="1">
    <citation type="journal article" date="2016" name="Nat. Commun.">
        <title>Thousands of microbial genomes shed light on interconnected biogeochemical processes in an aquifer system.</title>
        <authorList>
            <person name="Anantharaman K."/>
            <person name="Brown C.T."/>
            <person name="Hug L.A."/>
            <person name="Sharon I."/>
            <person name="Castelle C.J."/>
            <person name="Probst A.J."/>
            <person name="Thomas B.C."/>
            <person name="Singh A."/>
            <person name="Wilkins M.J."/>
            <person name="Karaoz U."/>
            <person name="Brodie E.L."/>
            <person name="Williams K.H."/>
            <person name="Hubbard S.S."/>
            <person name="Banfield J.F."/>
        </authorList>
    </citation>
    <scope>NUCLEOTIDE SEQUENCE [LARGE SCALE GENOMIC DNA]</scope>
</reference>
<dbReference type="InterPro" id="IPR002125">
    <property type="entry name" value="CMP_dCMP_dom"/>
</dbReference>
<accession>A0A1G2QHG0</accession>
<comment type="caution">
    <text evidence="2">The sequence shown here is derived from an EMBL/GenBank/DDBJ whole genome shotgun (WGS) entry which is preliminary data.</text>
</comment>
<proteinExistence type="predicted"/>
<dbReference type="Pfam" id="PF00383">
    <property type="entry name" value="dCMP_cyt_deam_1"/>
    <property type="match status" value="1"/>
</dbReference>
<dbReference type="InterPro" id="IPR016193">
    <property type="entry name" value="Cytidine_deaminase-like"/>
</dbReference>
<dbReference type="EMBL" id="MHTK01000002">
    <property type="protein sequence ID" value="OHA60064.1"/>
    <property type="molecule type" value="Genomic_DNA"/>
</dbReference>
<dbReference type="SUPFAM" id="SSF53927">
    <property type="entry name" value="Cytidine deaminase-like"/>
    <property type="match status" value="1"/>
</dbReference>
<feature type="domain" description="CMP/dCMP-type deaminase" evidence="1">
    <location>
        <begin position="1"/>
        <end position="138"/>
    </location>
</feature>
<dbReference type="Proteomes" id="UP000177838">
    <property type="component" value="Unassembled WGS sequence"/>
</dbReference>
<sequence length="138" mass="15088">MLAAKEYARAHSLDQVMPTGAVIVKDGKVIGAGANGSNYHDSNGCERVRQNIPTGEGYELCEGCHPRNHAEVKAVADARERGEDTTGAKLFLWGHWWACKSCWSVALEAGISEIVLQDNSEVLFNKLHPDNIVGHQFD</sequence>
<organism evidence="2 3">
    <name type="scientific">Candidatus Vogelbacteria bacterium RIFOXYD1_FULL_46_19</name>
    <dbReference type="NCBI Taxonomy" id="1802439"/>
    <lineage>
        <taxon>Bacteria</taxon>
        <taxon>Candidatus Vogeliibacteriota</taxon>
    </lineage>
</organism>
<dbReference type="GO" id="GO:0003824">
    <property type="term" value="F:catalytic activity"/>
    <property type="evidence" value="ECO:0007669"/>
    <property type="project" value="InterPro"/>
</dbReference>
<dbReference type="PROSITE" id="PS51747">
    <property type="entry name" value="CYT_DCMP_DEAMINASES_2"/>
    <property type="match status" value="1"/>
</dbReference>
<name>A0A1G2QHG0_9BACT</name>